<dbReference type="AlphaFoldDB" id="A0A517V7Y2"/>
<dbReference type="Pfam" id="PF13487">
    <property type="entry name" value="HD_5"/>
    <property type="match status" value="1"/>
</dbReference>
<feature type="domain" description="HD-GYP" evidence="1">
    <location>
        <begin position="184"/>
        <end position="380"/>
    </location>
</feature>
<name>A0A517V7Y2_9PLAN</name>
<evidence type="ECO:0000259" key="1">
    <source>
        <dbReference type="PROSITE" id="PS51832"/>
    </source>
</evidence>
<dbReference type="SUPFAM" id="SSF109604">
    <property type="entry name" value="HD-domain/PDEase-like"/>
    <property type="match status" value="1"/>
</dbReference>
<gene>
    <name evidence="2" type="primary">rpfG_1</name>
    <name evidence="2" type="ORF">Pan161_07430</name>
</gene>
<dbReference type="PANTHER" id="PTHR43155:SF2">
    <property type="entry name" value="CYCLIC DI-GMP PHOSPHODIESTERASE PA4108"/>
    <property type="match status" value="1"/>
</dbReference>
<reference evidence="2 3" key="1">
    <citation type="submission" date="2019-02" db="EMBL/GenBank/DDBJ databases">
        <title>Deep-cultivation of Planctomycetes and their phenomic and genomic characterization uncovers novel biology.</title>
        <authorList>
            <person name="Wiegand S."/>
            <person name="Jogler M."/>
            <person name="Boedeker C."/>
            <person name="Pinto D."/>
            <person name="Vollmers J."/>
            <person name="Rivas-Marin E."/>
            <person name="Kohn T."/>
            <person name="Peeters S.H."/>
            <person name="Heuer A."/>
            <person name="Rast P."/>
            <person name="Oberbeckmann S."/>
            <person name="Bunk B."/>
            <person name="Jeske O."/>
            <person name="Meyerdierks A."/>
            <person name="Storesund J.E."/>
            <person name="Kallscheuer N."/>
            <person name="Luecker S."/>
            <person name="Lage O.M."/>
            <person name="Pohl T."/>
            <person name="Merkel B.J."/>
            <person name="Hornburger P."/>
            <person name="Mueller R.-W."/>
            <person name="Bruemmer F."/>
            <person name="Labrenz M."/>
            <person name="Spormann A.M."/>
            <person name="Op den Camp H."/>
            <person name="Overmann J."/>
            <person name="Amann R."/>
            <person name="Jetten M.S.M."/>
            <person name="Mascher T."/>
            <person name="Medema M.H."/>
            <person name="Devos D.P."/>
            <person name="Kaster A.-K."/>
            <person name="Ovreas L."/>
            <person name="Rohde M."/>
            <person name="Galperin M.Y."/>
            <person name="Jogler C."/>
        </authorList>
    </citation>
    <scope>NUCLEOTIDE SEQUENCE [LARGE SCALE GENOMIC DNA]</scope>
    <source>
        <strain evidence="2 3">Pan161</strain>
    </source>
</reference>
<keyword evidence="3" id="KW-1185">Reference proteome</keyword>
<evidence type="ECO:0000313" key="3">
    <source>
        <dbReference type="Proteomes" id="UP000316855"/>
    </source>
</evidence>
<proteinExistence type="predicted"/>
<dbReference type="PANTHER" id="PTHR43155">
    <property type="entry name" value="CYCLIC DI-GMP PHOSPHODIESTERASE PA4108-RELATED"/>
    <property type="match status" value="1"/>
</dbReference>
<dbReference type="PROSITE" id="PS51832">
    <property type="entry name" value="HD_GYP"/>
    <property type="match status" value="1"/>
</dbReference>
<dbReference type="InterPro" id="IPR037522">
    <property type="entry name" value="HD_GYP_dom"/>
</dbReference>
<dbReference type="RefSeq" id="WP_145224217.1">
    <property type="nucleotide sequence ID" value="NZ_CP036343.1"/>
</dbReference>
<protein>
    <submittedName>
        <fullName evidence="2">Cyclic di-GMP phosphodiesterase response regulator RpfG</fullName>
        <ecNumber evidence="2">3.1.4.52</ecNumber>
    </submittedName>
</protein>
<dbReference type="GO" id="GO:0071111">
    <property type="term" value="F:cyclic-guanylate-specific phosphodiesterase activity"/>
    <property type="evidence" value="ECO:0007669"/>
    <property type="project" value="UniProtKB-EC"/>
</dbReference>
<dbReference type="CDD" id="cd00077">
    <property type="entry name" value="HDc"/>
    <property type="match status" value="1"/>
</dbReference>
<keyword evidence="2" id="KW-0378">Hydrolase</keyword>
<dbReference type="Proteomes" id="UP000316855">
    <property type="component" value="Chromosome"/>
</dbReference>
<dbReference type="OrthoDB" id="9759601at2"/>
<organism evidence="2 3">
    <name type="scientific">Gimesia algae</name>
    <dbReference type="NCBI Taxonomy" id="2527971"/>
    <lineage>
        <taxon>Bacteria</taxon>
        <taxon>Pseudomonadati</taxon>
        <taxon>Planctomycetota</taxon>
        <taxon>Planctomycetia</taxon>
        <taxon>Planctomycetales</taxon>
        <taxon>Planctomycetaceae</taxon>
        <taxon>Gimesia</taxon>
    </lineage>
</organism>
<dbReference type="KEGG" id="gax:Pan161_07430"/>
<dbReference type="Gene3D" id="1.10.3210.10">
    <property type="entry name" value="Hypothetical protein af1432"/>
    <property type="match status" value="1"/>
</dbReference>
<dbReference type="EC" id="3.1.4.52" evidence="2"/>
<evidence type="ECO:0000313" key="2">
    <source>
        <dbReference type="EMBL" id="QDT89117.1"/>
    </source>
</evidence>
<dbReference type="EMBL" id="CP036343">
    <property type="protein sequence ID" value="QDT89117.1"/>
    <property type="molecule type" value="Genomic_DNA"/>
</dbReference>
<dbReference type="InterPro" id="IPR003607">
    <property type="entry name" value="HD/PDEase_dom"/>
</dbReference>
<accession>A0A517V7Y2</accession>
<sequence length="453" mass="49856">MSTEIKEQTDLSVDSQINPQDTVSIRVEDLIVGRRINHPIYDTNGVLLLAADSVVNSRFKQLLRDRKMPQVEIHSDDAASVSLGGLAADSMLQEGNQGIFSTELTAKLDRLIESGSMFVANTGPAVRDSMVMHGCKGYDAAHREKLFEQQQQFGESLDGMMRGALTGKTPSGAEITGMAASYLTQLTSDADSVISAAAEAGKDESLSQHCLQMSLLGMAIGTELNLDENNVRNIGLCGLVHDWGMVRVQEKIGKGRRQLSPLERMEMQKHPIFSLEMLENVAGIPSIVPVVCYQVHEQPNGLGYPRQRSQKMIHMFARILNVAHSYVSLTSSREDRPALMPYAAMEYLLRLTNDKTIDQAPMRALLNLLSLFPIGSIVILTDGSAARVIRRNKDYYTSPIVQLIQTSDGKNVDPLDPDSIIDLNESELEIDQALPTPGKDEIDLSSDLFDDQI</sequence>